<dbReference type="SUPFAM" id="SSF46689">
    <property type="entry name" value="Homeodomain-like"/>
    <property type="match status" value="1"/>
</dbReference>
<protein>
    <recommendedName>
        <fullName evidence="3">Homeodomain-like DNA binding domain-containing transcription factor</fullName>
    </recommendedName>
</protein>
<evidence type="ECO:0000313" key="1">
    <source>
        <dbReference type="EMBL" id="GAA5807048.1"/>
    </source>
</evidence>
<comment type="caution">
    <text evidence="1">The sequence shown here is derived from an EMBL/GenBank/DDBJ whole genome shotgun (WGS) entry which is preliminary data.</text>
</comment>
<reference evidence="1 2" key="1">
    <citation type="submission" date="2024-04" db="EMBL/GenBank/DDBJ databases">
        <title>genome sequences of Mucor flavus KT1a and Helicostylum pulchrum KT1b strains isolated from the surface of a dry-aged beef.</title>
        <authorList>
            <person name="Toyotome T."/>
            <person name="Hosono M."/>
            <person name="Torimaru M."/>
            <person name="Fukuda K."/>
            <person name="Mikami N."/>
        </authorList>
    </citation>
    <scope>NUCLEOTIDE SEQUENCE [LARGE SCALE GENOMIC DNA]</scope>
    <source>
        <strain evidence="1 2">KT1a</strain>
    </source>
</reference>
<accession>A0ABP9YJN0</accession>
<evidence type="ECO:0000313" key="2">
    <source>
        <dbReference type="Proteomes" id="UP001473302"/>
    </source>
</evidence>
<proteinExistence type="predicted"/>
<dbReference type="InterPro" id="IPR009057">
    <property type="entry name" value="Homeodomain-like_sf"/>
</dbReference>
<keyword evidence="2" id="KW-1185">Reference proteome</keyword>
<dbReference type="EMBL" id="BAABUK010000002">
    <property type="protein sequence ID" value="GAA5807048.1"/>
    <property type="molecule type" value="Genomic_DNA"/>
</dbReference>
<gene>
    <name evidence="1" type="ORF">MFLAVUS_000398</name>
</gene>
<organism evidence="1 2">
    <name type="scientific">Mucor flavus</name>
    <dbReference type="NCBI Taxonomy" id="439312"/>
    <lineage>
        <taxon>Eukaryota</taxon>
        <taxon>Fungi</taxon>
        <taxon>Fungi incertae sedis</taxon>
        <taxon>Mucoromycota</taxon>
        <taxon>Mucoromycotina</taxon>
        <taxon>Mucoromycetes</taxon>
        <taxon>Mucorales</taxon>
        <taxon>Mucorineae</taxon>
        <taxon>Mucoraceae</taxon>
        <taxon>Mucor</taxon>
    </lineage>
</organism>
<dbReference type="Proteomes" id="UP001473302">
    <property type="component" value="Unassembled WGS sequence"/>
</dbReference>
<evidence type="ECO:0008006" key="3">
    <source>
        <dbReference type="Google" id="ProtNLM"/>
    </source>
</evidence>
<name>A0ABP9YJN0_9FUNG</name>
<sequence>MSQDGQENLFNEHGGKVYDPVEDFLTQTDDPNIVLETITNRETYLSAKHPEKATGKPSVTKPLKYSNLTKPTKSYSIYSDTTRESFIDRMLEQPQECVLVAKVARELNVKYRTALNWWHIYEETEGVPYKNNEKNSGPKSSFTTEHNEYITKLLDNDPQIFADDIINSLTEQFEGFTFLFLSSVDVVLFNQAQLVEFLNIKYLPFGVDNSDQYEPKSLSFNEIFSYILKITNVLDDRTVNGFTKWCTYKKLKLMEATSKRRMNEAGQKVATRLLYTLKDKFVEATLGDIVMYLPKYQDSLRKMKEAGYEIIGYARKSKGEKDDMKRVFLLNLMVEKLKTRSLADRVFISPNSFAGDPFNKRDENKREELMSHIIANEDTQVILVTIDYAGLTTNCEDMKSFLSDYYIIDDESEEQMEDVAYQYGDIEMIIDFDSPTEILPRQMKPDGTR</sequence>